<dbReference type="InterPro" id="IPR002921">
    <property type="entry name" value="Fungal_lipase-type"/>
</dbReference>
<dbReference type="AlphaFoldDB" id="F4PFP7"/>
<dbReference type="SUPFAM" id="SSF53474">
    <property type="entry name" value="alpha/beta-Hydrolases"/>
    <property type="match status" value="1"/>
</dbReference>
<evidence type="ECO:0000313" key="2">
    <source>
        <dbReference type="EMBL" id="EGF75946.1"/>
    </source>
</evidence>
<dbReference type="InterPro" id="IPR029058">
    <property type="entry name" value="AB_hydrolase_fold"/>
</dbReference>
<organism evidence="2 3">
    <name type="scientific">Batrachochytrium dendrobatidis (strain JAM81 / FGSC 10211)</name>
    <name type="common">Frog chytrid fungus</name>
    <dbReference type="NCBI Taxonomy" id="684364"/>
    <lineage>
        <taxon>Eukaryota</taxon>
        <taxon>Fungi</taxon>
        <taxon>Fungi incertae sedis</taxon>
        <taxon>Chytridiomycota</taxon>
        <taxon>Chytridiomycota incertae sedis</taxon>
        <taxon>Chytridiomycetes</taxon>
        <taxon>Rhizophydiales</taxon>
        <taxon>Rhizophydiales incertae sedis</taxon>
        <taxon>Batrachochytrium</taxon>
    </lineage>
</organism>
<dbReference type="Gene3D" id="3.40.50.1820">
    <property type="entry name" value="alpha/beta hydrolase"/>
    <property type="match status" value="1"/>
</dbReference>
<dbReference type="InterPro" id="IPR051218">
    <property type="entry name" value="Sec_MonoDiacylglyc_Lipase"/>
</dbReference>
<protein>
    <recommendedName>
        <fullName evidence="1">Fungal lipase-type domain-containing protein</fullName>
    </recommendedName>
</protein>
<dbReference type="PANTHER" id="PTHR45856">
    <property type="entry name" value="ALPHA/BETA-HYDROLASES SUPERFAMILY PROTEIN"/>
    <property type="match status" value="1"/>
</dbReference>
<gene>
    <name evidence="2" type="ORF">BATDEDRAFT_93191</name>
</gene>
<dbReference type="CDD" id="cd00519">
    <property type="entry name" value="Lipase_3"/>
    <property type="match status" value="1"/>
</dbReference>
<dbReference type="GeneID" id="18244950"/>
<dbReference type="OrthoDB" id="2123913at2759"/>
<keyword evidence="3" id="KW-1185">Reference proteome</keyword>
<dbReference type="Pfam" id="PF01764">
    <property type="entry name" value="Lipase_3"/>
    <property type="match status" value="1"/>
</dbReference>
<dbReference type="HOGENOM" id="CLU_737667_0_0_1"/>
<dbReference type="RefSeq" id="XP_006683430.1">
    <property type="nucleotide sequence ID" value="XM_006683367.1"/>
</dbReference>
<dbReference type="STRING" id="684364.F4PFP7"/>
<evidence type="ECO:0000259" key="1">
    <source>
        <dbReference type="Pfam" id="PF01764"/>
    </source>
</evidence>
<dbReference type="PANTHER" id="PTHR45856:SF25">
    <property type="entry name" value="FUNGAL LIPASE-LIKE DOMAIN-CONTAINING PROTEIN"/>
    <property type="match status" value="1"/>
</dbReference>
<sequence length="375" mass="42050">MQSLICICIFFIPGITAVKFWELFKLKNTIQASTASLLPPQLAQLPLTSSKMQSNQGHKFGNPKWYKKGEPQKYIWYIDTGLVTTMTTLMQYNAAASCKVVNVASKWECGPLCQDATAGTQIVSLIKDPTRSRTDMSVGYVGINNQLKTIIVSYRGTMGSVDWRQNLRAVTTLIQELYEYPKKHIFNEARVHAGFLGEFMRIRDTVARALLMAISLHPEYKIHITGHSKGGTLATLTAVDLYMTHDLPNIEKKVHLITFGTPRVGNREWAAWLDGIPFAEAIRVIHQNDPGKTNAPTHTESGAIKYLLTAFRRGNLVVHLPPIAMGYQHTGVPVLVTADRHVVGCTYYKDRLSDENCLPHSPEKSSHTHNYFHKT</sequence>
<dbReference type="GO" id="GO:0006629">
    <property type="term" value="P:lipid metabolic process"/>
    <property type="evidence" value="ECO:0007669"/>
    <property type="project" value="InterPro"/>
</dbReference>
<reference evidence="2 3" key="1">
    <citation type="submission" date="2009-12" db="EMBL/GenBank/DDBJ databases">
        <title>The draft genome of Batrachochytrium dendrobatidis.</title>
        <authorList>
            <consortium name="US DOE Joint Genome Institute (JGI-PGF)"/>
            <person name="Kuo A."/>
            <person name="Salamov A."/>
            <person name="Schmutz J."/>
            <person name="Lucas S."/>
            <person name="Pitluck S."/>
            <person name="Rosenblum E."/>
            <person name="Stajich J."/>
            <person name="Eisen M."/>
            <person name="Grigoriev I.V."/>
        </authorList>
    </citation>
    <scope>NUCLEOTIDE SEQUENCE [LARGE SCALE GENOMIC DNA]</scope>
    <source>
        <strain evidence="3">JAM81 / FGSC 10211</strain>
    </source>
</reference>
<dbReference type="EMBL" id="GL882949">
    <property type="protein sequence ID" value="EGF75946.1"/>
    <property type="molecule type" value="Genomic_DNA"/>
</dbReference>
<feature type="domain" description="Fungal lipase-type" evidence="1">
    <location>
        <begin position="152"/>
        <end position="290"/>
    </location>
</feature>
<dbReference type="InParanoid" id="F4PFP7"/>
<name>F4PFP7_BATDJ</name>
<proteinExistence type="predicted"/>
<accession>F4PFP7</accession>
<dbReference type="OMA" id="SEIHIQS"/>
<evidence type="ECO:0000313" key="3">
    <source>
        <dbReference type="Proteomes" id="UP000007241"/>
    </source>
</evidence>
<dbReference type="Proteomes" id="UP000007241">
    <property type="component" value="Unassembled WGS sequence"/>
</dbReference>